<keyword evidence="3" id="KW-1185">Reference proteome</keyword>
<evidence type="ECO:0000313" key="2">
    <source>
        <dbReference type="EMBL" id="WIT11520.1"/>
    </source>
</evidence>
<protein>
    <submittedName>
        <fullName evidence="2">Uncharacterized protein</fullName>
    </submittedName>
</protein>
<feature type="compositionally biased region" description="Low complexity" evidence="1">
    <location>
        <begin position="7"/>
        <end position="21"/>
    </location>
</feature>
<sequence>MTKTRTPDAAPHRPAAAPALPDGAGWMQDLLKLQAAQWQAMLIWQDAMRAVGQDWWEGWMCRWTGGVPIDG</sequence>
<dbReference type="RefSeq" id="WP_285232601.1">
    <property type="nucleotide sequence ID" value="NZ_CP116346.1"/>
</dbReference>
<accession>A0AA95NA87</accession>
<gene>
    <name evidence="2" type="ORF">PFX98_21940</name>
</gene>
<name>A0AA95NA87_9BURK</name>
<dbReference type="KEGG" id="pais:PFX98_21940"/>
<evidence type="ECO:0000313" key="3">
    <source>
        <dbReference type="Proteomes" id="UP001177769"/>
    </source>
</evidence>
<dbReference type="AlphaFoldDB" id="A0AA95NA87"/>
<evidence type="ECO:0000256" key="1">
    <source>
        <dbReference type="SAM" id="MobiDB-lite"/>
    </source>
</evidence>
<proteinExistence type="predicted"/>
<dbReference type="EMBL" id="CP116346">
    <property type="protein sequence ID" value="WIT11520.1"/>
    <property type="molecule type" value="Genomic_DNA"/>
</dbReference>
<reference evidence="2" key="1">
    <citation type="submission" date="2023-01" db="EMBL/GenBank/DDBJ databases">
        <title>Whole genome sequence of Paucibacter sp. S2-9 isolated from pond sediment.</title>
        <authorList>
            <person name="Jung J.Y."/>
        </authorList>
    </citation>
    <scope>NUCLEOTIDE SEQUENCE</scope>
    <source>
        <strain evidence="2">S2-9</strain>
    </source>
</reference>
<organism evidence="2 3">
    <name type="scientific">Paucibacter sediminis</name>
    <dbReference type="NCBI Taxonomy" id="3019553"/>
    <lineage>
        <taxon>Bacteria</taxon>
        <taxon>Pseudomonadati</taxon>
        <taxon>Pseudomonadota</taxon>
        <taxon>Betaproteobacteria</taxon>
        <taxon>Burkholderiales</taxon>
        <taxon>Sphaerotilaceae</taxon>
        <taxon>Roseateles</taxon>
    </lineage>
</organism>
<feature type="region of interest" description="Disordered" evidence="1">
    <location>
        <begin position="1"/>
        <end position="21"/>
    </location>
</feature>
<dbReference type="Proteomes" id="UP001177769">
    <property type="component" value="Chromosome"/>
</dbReference>